<protein>
    <submittedName>
        <fullName evidence="1">Uncharacterized protein</fullName>
    </submittedName>
</protein>
<accession>A0A7W8NGB8</accession>
<keyword evidence="2" id="KW-1185">Reference proteome</keyword>
<proteinExistence type="predicted"/>
<dbReference type="Proteomes" id="UP000552709">
    <property type="component" value="Unassembled WGS sequence"/>
</dbReference>
<organism evidence="1 2">
    <name type="scientific">Deinococcus humi</name>
    <dbReference type="NCBI Taxonomy" id="662880"/>
    <lineage>
        <taxon>Bacteria</taxon>
        <taxon>Thermotogati</taxon>
        <taxon>Deinococcota</taxon>
        <taxon>Deinococci</taxon>
        <taxon>Deinococcales</taxon>
        <taxon>Deinococcaceae</taxon>
        <taxon>Deinococcus</taxon>
    </lineage>
</organism>
<comment type="caution">
    <text evidence="1">The sequence shown here is derived from an EMBL/GenBank/DDBJ whole genome shotgun (WGS) entry which is preliminary data.</text>
</comment>
<name>A0A7W8NGB8_9DEIO</name>
<gene>
    <name evidence="1" type="ORF">HNQ08_003763</name>
</gene>
<sequence length="152" mass="16703">MTAPLVVPRCDAPKPFQPRNGAFDLVPFAVHHVVVLCRVSLALLRWDHRSNPTSPKFLAGYAIALPSIADKLLRAVLRPSHSSAFDPPSIKEWTKADHFVPLTPGEVESKRLALPLAFEVHLGTEPAPRTPQCFILLTTSCACSVMMCPDNR</sequence>
<reference evidence="1 2" key="1">
    <citation type="submission" date="2020-08" db="EMBL/GenBank/DDBJ databases">
        <title>Genomic Encyclopedia of Type Strains, Phase IV (KMG-IV): sequencing the most valuable type-strain genomes for metagenomic binning, comparative biology and taxonomic classification.</title>
        <authorList>
            <person name="Goeker M."/>
        </authorList>
    </citation>
    <scope>NUCLEOTIDE SEQUENCE [LARGE SCALE GENOMIC DNA]</scope>
    <source>
        <strain evidence="1 2">DSM 27939</strain>
    </source>
</reference>
<evidence type="ECO:0000313" key="1">
    <source>
        <dbReference type="EMBL" id="MBB5364650.1"/>
    </source>
</evidence>
<evidence type="ECO:0000313" key="2">
    <source>
        <dbReference type="Proteomes" id="UP000552709"/>
    </source>
</evidence>
<dbReference type="EMBL" id="JACHFL010000011">
    <property type="protein sequence ID" value="MBB5364650.1"/>
    <property type="molecule type" value="Genomic_DNA"/>
</dbReference>
<dbReference type="AlphaFoldDB" id="A0A7W8NGB8"/>